<evidence type="ECO:0000256" key="5">
    <source>
        <dbReference type="ARBA" id="ARBA00022692"/>
    </source>
</evidence>
<keyword evidence="11" id="KW-1185">Reference proteome</keyword>
<dbReference type="PaxDb" id="3827-XP_004503085.1"/>
<keyword evidence="4 8" id="KW-1003">Cell membrane</keyword>
<protein>
    <recommendedName>
        <fullName evidence="8">CASP-like protein</fullName>
    </recommendedName>
</protein>
<feature type="region of interest" description="Disordered" evidence="9">
    <location>
        <begin position="1"/>
        <end position="30"/>
    </location>
</feature>
<evidence type="ECO:0000256" key="2">
    <source>
        <dbReference type="ARBA" id="ARBA00007651"/>
    </source>
</evidence>
<proteinExistence type="inferred from homology"/>
<feature type="transmembrane region" description="Helical" evidence="8">
    <location>
        <begin position="83"/>
        <end position="104"/>
    </location>
</feature>
<evidence type="ECO:0000313" key="11">
    <source>
        <dbReference type="Proteomes" id="UP000087171"/>
    </source>
</evidence>
<evidence type="ECO:0000256" key="1">
    <source>
        <dbReference type="ARBA" id="ARBA00004651"/>
    </source>
</evidence>
<accession>A0A1S2YD42</accession>
<keyword evidence="7 8" id="KW-0472">Membrane</keyword>
<dbReference type="Pfam" id="PF04535">
    <property type="entry name" value="CASP_dom"/>
    <property type="match status" value="1"/>
</dbReference>
<evidence type="ECO:0000259" key="10">
    <source>
        <dbReference type="Pfam" id="PF04535"/>
    </source>
</evidence>
<evidence type="ECO:0000256" key="4">
    <source>
        <dbReference type="ARBA" id="ARBA00022475"/>
    </source>
</evidence>
<dbReference type="OrthoDB" id="749363at2759"/>
<dbReference type="Proteomes" id="UP000087171">
    <property type="component" value="Chromosome Ca6"/>
</dbReference>
<keyword evidence="5 8" id="KW-0812">Transmembrane</keyword>
<comment type="subunit">
    <text evidence="3 8">Homodimer and heterodimers.</text>
</comment>
<organism evidence="11 12">
    <name type="scientific">Cicer arietinum</name>
    <name type="common">Chickpea</name>
    <name type="synonym">Garbanzo</name>
    <dbReference type="NCBI Taxonomy" id="3827"/>
    <lineage>
        <taxon>Eukaryota</taxon>
        <taxon>Viridiplantae</taxon>
        <taxon>Streptophyta</taxon>
        <taxon>Embryophyta</taxon>
        <taxon>Tracheophyta</taxon>
        <taxon>Spermatophyta</taxon>
        <taxon>Magnoliopsida</taxon>
        <taxon>eudicotyledons</taxon>
        <taxon>Gunneridae</taxon>
        <taxon>Pentapetalae</taxon>
        <taxon>rosids</taxon>
        <taxon>fabids</taxon>
        <taxon>Fabales</taxon>
        <taxon>Fabaceae</taxon>
        <taxon>Papilionoideae</taxon>
        <taxon>50 kb inversion clade</taxon>
        <taxon>NPAAA clade</taxon>
        <taxon>Hologalegina</taxon>
        <taxon>IRL clade</taxon>
        <taxon>Cicereae</taxon>
        <taxon>Cicer</taxon>
    </lineage>
</organism>
<reference evidence="11" key="1">
    <citation type="journal article" date="2013" name="Nat. Biotechnol.">
        <title>Draft genome sequence of chickpea (Cicer arietinum) provides a resource for trait improvement.</title>
        <authorList>
            <person name="Varshney R.K."/>
            <person name="Song C."/>
            <person name="Saxena R.K."/>
            <person name="Azam S."/>
            <person name="Yu S."/>
            <person name="Sharpe A.G."/>
            <person name="Cannon S."/>
            <person name="Baek J."/>
            <person name="Rosen B.D."/>
            <person name="Tar'an B."/>
            <person name="Millan T."/>
            <person name="Zhang X."/>
            <person name="Ramsay L.D."/>
            <person name="Iwata A."/>
            <person name="Wang Y."/>
            <person name="Nelson W."/>
            <person name="Farmer A.D."/>
            <person name="Gaur P.M."/>
            <person name="Soderlund C."/>
            <person name="Penmetsa R.V."/>
            <person name="Xu C."/>
            <person name="Bharti A.K."/>
            <person name="He W."/>
            <person name="Winter P."/>
            <person name="Zhao S."/>
            <person name="Hane J.K."/>
            <person name="Carrasquilla-Garcia N."/>
            <person name="Condie J.A."/>
            <person name="Upadhyaya H.D."/>
            <person name="Luo M.C."/>
            <person name="Thudi M."/>
            <person name="Gowda C.L."/>
            <person name="Singh N.P."/>
            <person name="Lichtenzveig J."/>
            <person name="Gali K.K."/>
            <person name="Rubio J."/>
            <person name="Nadarajan N."/>
            <person name="Dolezel J."/>
            <person name="Bansal K.C."/>
            <person name="Xu X."/>
            <person name="Edwards D."/>
            <person name="Zhang G."/>
            <person name="Kahl G."/>
            <person name="Gil J."/>
            <person name="Singh K.B."/>
            <person name="Datta S.K."/>
            <person name="Jackson S.A."/>
            <person name="Wang J."/>
            <person name="Cook D.R."/>
        </authorList>
    </citation>
    <scope>NUCLEOTIDE SEQUENCE [LARGE SCALE GENOMIC DNA]</scope>
    <source>
        <strain evidence="11">cv. CDC Frontier</strain>
    </source>
</reference>
<dbReference type="InterPro" id="IPR006702">
    <property type="entry name" value="CASP_dom"/>
</dbReference>
<feature type="domain" description="Casparian strip membrane protein" evidence="10">
    <location>
        <begin position="38"/>
        <end position="176"/>
    </location>
</feature>
<feature type="transmembrane region" description="Helical" evidence="8">
    <location>
        <begin position="163"/>
        <end position="183"/>
    </location>
</feature>
<dbReference type="GeneID" id="101515680"/>
<sequence>MEKESGVGASRTSPIQLSTTETVGEDPLVGEGTNKTSMLHTIETLLRLLSVGLCVSALLIMVKNSQQNDYTSLSYTDLGAFRYLVHANGICAGYSLLSAVIVAVPRSTLPPAWTFFFLDQVLTYIMLSAGASSAEVVYLAENGDDATLWMSACEPFGRFCHKVTASITITFVALICYVLLSLISSYKLFTKYDAPAPTSPTATTGIDNINTTAFHA</sequence>
<feature type="transmembrane region" description="Helical" evidence="8">
    <location>
        <begin position="45"/>
        <end position="63"/>
    </location>
</feature>
<dbReference type="GO" id="GO:0005886">
    <property type="term" value="C:plasma membrane"/>
    <property type="evidence" value="ECO:0007669"/>
    <property type="project" value="UniProtKB-SubCell"/>
</dbReference>
<evidence type="ECO:0000256" key="7">
    <source>
        <dbReference type="ARBA" id="ARBA00023136"/>
    </source>
</evidence>
<reference evidence="12" key="2">
    <citation type="submission" date="2025-08" db="UniProtKB">
        <authorList>
            <consortium name="RefSeq"/>
        </authorList>
    </citation>
    <scope>IDENTIFICATION</scope>
    <source>
        <tissue evidence="12">Etiolated seedlings</tissue>
    </source>
</reference>
<dbReference type="RefSeq" id="XP_004503085.1">
    <property type="nucleotide sequence ID" value="XM_004503028.3"/>
</dbReference>
<comment type="similarity">
    <text evidence="2 8">Belongs to the Casparian strip membrane proteins (CASP) family.</text>
</comment>
<dbReference type="InterPro" id="IPR006459">
    <property type="entry name" value="CASP/CASPL"/>
</dbReference>
<evidence type="ECO:0000256" key="8">
    <source>
        <dbReference type="RuleBase" id="RU361233"/>
    </source>
</evidence>
<name>A0A1S2YD42_CICAR</name>
<dbReference type="NCBIfam" id="TIGR01569">
    <property type="entry name" value="A_tha_TIGR01569"/>
    <property type="match status" value="1"/>
</dbReference>
<evidence type="ECO:0000256" key="3">
    <source>
        <dbReference type="ARBA" id="ARBA00011489"/>
    </source>
</evidence>
<keyword evidence="6 8" id="KW-1133">Transmembrane helix</keyword>
<dbReference type="PANTHER" id="PTHR33573:SF46">
    <property type="entry name" value="CASP-LIKE PROTEIN 2A1"/>
    <property type="match status" value="1"/>
</dbReference>
<feature type="compositionally biased region" description="Polar residues" evidence="9">
    <location>
        <begin position="10"/>
        <end position="22"/>
    </location>
</feature>
<gene>
    <name evidence="12" type="primary">LOC101515680</name>
</gene>
<dbReference type="AlphaFoldDB" id="A0A1S2YD42"/>
<evidence type="ECO:0000256" key="9">
    <source>
        <dbReference type="SAM" id="MobiDB-lite"/>
    </source>
</evidence>
<dbReference type="STRING" id="3827.A0A1S2YD42"/>
<dbReference type="KEGG" id="cam:101515680"/>
<comment type="subcellular location">
    <subcellularLocation>
        <location evidence="1 8">Cell membrane</location>
        <topology evidence="1 8">Multi-pass membrane protein</topology>
    </subcellularLocation>
</comment>
<evidence type="ECO:0000313" key="12">
    <source>
        <dbReference type="RefSeq" id="XP_004503085.1"/>
    </source>
</evidence>
<feature type="transmembrane region" description="Helical" evidence="8">
    <location>
        <begin position="116"/>
        <end position="140"/>
    </location>
</feature>
<dbReference type="PANTHER" id="PTHR33573">
    <property type="entry name" value="CASP-LIKE PROTEIN 4A4"/>
    <property type="match status" value="1"/>
</dbReference>
<dbReference type="eggNOG" id="ENOG502S0J7">
    <property type="taxonomic scope" value="Eukaryota"/>
</dbReference>
<evidence type="ECO:0000256" key="6">
    <source>
        <dbReference type="ARBA" id="ARBA00022989"/>
    </source>
</evidence>